<dbReference type="KEGG" id="aori:SD37_34025"/>
<dbReference type="GO" id="GO:0016020">
    <property type="term" value="C:membrane"/>
    <property type="evidence" value="ECO:0007669"/>
    <property type="project" value="UniProtKB-SubCell"/>
</dbReference>
<dbReference type="Proteomes" id="UP000093695">
    <property type="component" value="Chromosome"/>
</dbReference>
<evidence type="ECO:0000313" key="6">
    <source>
        <dbReference type="EMBL" id="ANN20128.1"/>
    </source>
</evidence>
<dbReference type="RefSeq" id="WP_044851333.1">
    <property type="nucleotide sequence ID" value="NZ_CP016174.1"/>
</dbReference>
<keyword evidence="7" id="KW-1185">Reference proteome</keyword>
<evidence type="ECO:0000256" key="4">
    <source>
        <dbReference type="ARBA" id="ARBA00023136"/>
    </source>
</evidence>
<name>A0A193C6Z2_AMYOR</name>
<evidence type="ECO:0000256" key="2">
    <source>
        <dbReference type="ARBA" id="ARBA00022692"/>
    </source>
</evidence>
<sequence length="121" mass="12368">MDTALWIVAGLLAVMYLASGVGKLFLTRETVAGVASGASWVLDFGPGTVKFIGLVETLGAVGLVLPALLDIAPGLVPLAALGLALVMAGALVLRLRRREPLLALVDLGYLALCAFVAIGRA</sequence>
<dbReference type="eggNOG" id="ENOG5032SEJ">
    <property type="taxonomic scope" value="Bacteria"/>
</dbReference>
<evidence type="ECO:0008006" key="8">
    <source>
        <dbReference type="Google" id="ProtNLM"/>
    </source>
</evidence>
<keyword evidence="2 5" id="KW-0812">Transmembrane</keyword>
<reference evidence="6 7" key="1">
    <citation type="journal article" date="2015" name="Genome Announc.">
        <title>Draft Genome Sequence of Norvancomycin-Producing Strain Amycolatopsis orientalis CPCC200066.</title>
        <authorList>
            <person name="Lei X."/>
            <person name="Yuan F."/>
            <person name="Shi Y."/>
            <person name="Li X."/>
            <person name="Wang L."/>
            <person name="Hong B."/>
        </authorList>
    </citation>
    <scope>NUCLEOTIDE SEQUENCE [LARGE SCALE GENOMIC DNA]</scope>
    <source>
        <strain evidence="6 7">B-37</strain>
    </source>
</reference>
<proteinExistence type="predicted"/>
<keyword evidence="3 5" id="KW-1133">Transmembrane helix</keyword>
<feature type="transmembrane region" description="Helical" evidence="5">
    <location>
        <begin position="75"/>
        <end position="93"/>
    </location>
</feature>
<comment type="subcellular location">
    <subcellularLocation>
        <location evidence="1">Membrane</location>
        <topology evidence="1">Multi-pass membrane protein</topology>
    </subcellularLocation>
</comment>
<dbReference type="EMBL" id="CP016174">
    <property type="protein sequence ID" value="ANN20128.1"/>
    <property type="molecule type" value="Genomic_DNA"/>
</dbReference>
<keyword evidence="4 5" id="KW-0472">Membrane</keyword>
<feature type="transmembrane region" description="Helical" evidence="5">
    <location>
        <begin position="47"/>
        <end position="69"/>
    </location>
</feature>
<dbReference type="InterPro" id="IPR032808">
    <property type="entry name" value="DoxX"/>
</dbReference>
<gene>
    <name evidence="6" type="ORF">SD37_34025</name>
</gene>
<evidence type="ECO:0000256" key="1">
    <source>
        <dbReference type="ARBA" id="ARBA00004141"/>
    </source>
</evidence>
<feature type="transmembrane region" description="Helical" evidence="5">
    <location>
        <begin position="6"/>
        <end position="26"/>
    </location>
</feature>
<protein>
    <recommendedName>
        <fullName evidence="8">DoxX family protein</fullName>
    </recommendedName>
</protein>
<dbReference type="STRING" id="31958.SD37_34025"/>
<dbReference type="AlphaFoldDB" id="A0A193C6Z2"/>
<dbReference type="Pfam" id="PF13564">
    <property type="entry name" value="DoxX_2"/>
    <property type="match status" value="1"/>
</dbReference>
<evidence type="ECO:0000313" key="7">
    <source>
        <dbReference type="Proteomes" id="UP000093695"/>
    </source>
</evidence>
<accession>A0A193C6Z2</accession>
<feature type="transmembrane region" description="Helical" evidence="5">
    <location>
        <begin position="100"/>
        <end position="118"/>
    </location>
</feature>
<evidence type="ECO:0000256" key="5">
    <source>
        <dbReference type="SAM" id="Phobius"/>
    </source>
</evidence>
<organism evidence="6 7">
    <name type="scientific">Amycolatopsis orientalis</name>
    <name type="common">Nocardia orientalis</name>
    <dbReference type="NCBI Taxonomy" id="31958"/>
    <lineage>
        <taxon>Bacteria</taxon>
        <taxon>Bacillati</taxon>
        <taxon>Actinomycetota</taxon>
        <taxon>Actinomycetes</taxon>
        <taxon>Pseudonocardiales</taxon>
        <taxon>Pseudonocardiaceae</taxon>
        <taxon>Amycolatopsis</taxon>
    </lineage>
</organism>
<evidence type="ECO:0000256" key="3">
    <source>
        <dbReference type="ARBA" id="ARBA00022989"/>
    </source>
</evidence>